<organism evidence="1 2">
    <name type="scientific">Gloeothece citriformis (strain PCC 7424)</name>
    <name type="common">Cyanothece sp. (strain PCC 7424)</name>
    <dbReference type="NCBI Taxonomy" id="65393"/>
    <lineage>
        <taxon>Bacteria</taxon>
        <taxon>Bacillati</taxon>
        <taxon>Cyanobacteriota</taxon>
        <taxon>Cyanophyceae</taxon>
        <taxon>Oscillatoriophycideae</taxon>
        <taxon>Chroococcales</taxon>
        <taxon>Aphanothecaceae</taxon>
        <taxon>Gloeothece</taxon>
        <taxon>Gloeothece citriformis</taxon>
    </lineage>
</organism>
<dbReference type="AlphaFoldDB" id="B7KI87"/>
<proteinExistence type="predicted"/>
<dbReference type="CDD" id="cd02980">
    <property type="entry name" value="TRX_Fd_family"/>
    <property type="match status" value="1"/>
</dbReference>
<dbReference type="SUPFAM" id="SSF52833">
    <property type="entry name" value="Thioredoxin-like"/>
    <property type="match status" value="1"/>
</dbReference>
<dbReference type="InterPro" id="IPR036249">
    <property type="entry name" value="Thioredoxin-like_sf"/>
</dbReference>
<keyword evidence="2" id="KW-1185">Reference proteome</keyword>
<dbReference type="Pfam" id="PF01257">
    <property type="entry name" value="2Fe-2S_thioredx"/>
    <property type="match status" value="1"/>
</dbReference>
<dbReference type="KEGG" id="cyc:PCC7424_5226"/>
<dbReference type="RefSeq" id="WP_015957152.1">
    <property type="nucleotide sequence ID" value="NC_011729.1"/>
</dbReference>
<dbReference type="HOGENOM" id="CLU_097183_0_0_3"/>
<evidence type="ECO:0000313" key="2">
    <source>
        <dbReference type="Proteomes" id="UP000002384"/>
    </source>
</evidence>
<dbReference type="EMBL" id="CP001291">
    <property type="protein sequence ID" value="ACK73574.1"/>
    <property type="molecule type" value="Genomic_DNA"/>
</dbReference>
<dbReference type="Gene3D" id="3.40.30.10">
    <property type="entry name" value="Glutaredoxin"/>
    <property type="match status" value="1"/>
</dbReference>
<dbReference type="eggNOG" id="COG3411">
    <property type="taxonomic scope" value="Bacteria"/>
</dbReference>
<dbReference type="STRING" id="65393.PCC7424_5226"/>
<dbReference type="Proteomes" id="UP000002384">
    <property type="component" value="Chromosome"/>
</dbReference>
<protein>
    <submittedName>
        <fullName evidence="1">Iron-sulfur cluster-binding protein like protein</fullName>
    </submittedName>
</protein>
<reference evidence="2" key="1">
    <citation type="journal article" date="2011" name="MBio">
        <title>Novel metabolic attributes of the genus Cyanothece, comprising a group of unicellular nitrogen-fixing Cyanobacteria.</title>
        <authorList>
            <person name="Bandyopadhyay A."/>
            <person name="Elvitigala T."/>
            <person name="Welsh E."/>
            <person name="Stockel J."/>
            <person name="Liberton M."/>
            <person name="Min H."/>
            <person name="Sherman L.A."/>
            <person name="Pakrasi H.B."/>
        </authorList>
    </citation>
    <scope>NUCLEOTIDE SEQUENCE [LARGE SCALE GENOMIC DNA]</scope>
    <source>
        <strain evidence="2">PCC 7424</strain>
    </source>
</reference>
<sequence>MSNCKQEYTNFNAVGQLLDFIIKDGYKIKYLRVNIENREYWIKLPKDLRQDLDPAIMPGCWVEVNGFGKLCSKTGKLKLKAEEVRPTSAEQVKEPCPKVEECNKAKTKKATASILVCQKSDCWKKGGKAMCQAIETCLRDNGLTDKVQVKLTGCLKRCSKGPNMVVLPDKTNYTRVRPDEIPILLEKHFAITD</sequence>
<dbReference type="OrthoDB" id="465045at2"/>
<evidence type="ECO:0000313" key="1">
    <source>
        <dbReference type="EMBL" id="ACK73574.1"/>
    </source>
</evidence>
<name>B7KI87_GLOC7</name>
<gene>
    <name evidence="1" type="ordered locus">PCC7424_5226</name>
</gene>
<accession>B7KI87</accession>